<evidence type="ECO:0000313" key="2">
    <source>
        <dbReference type="Proteomes" id="UP000323506"/>
    </source>
</evidence>
<reference evidence="1 2" key="1">
    <citation type="submission" date="2019-06" db="EMBL/GenBank/DDBJ databases">
        <title>WGS assembly of Gossypium darwinii.</title>
        <authorList>
            <person name="Chen Z.J."/>
            <person name="Sreedasyam A."/>
            <person name="Ando A."/>
            <person name="Song Q."/>
            <person name="De L."/>
            <person name="Hulse-Kemp A."/>
            <person name="Ding M."/>
            <person name="Ye W."/>
            <person name="Kirkbride R."/>
            <person name="Jenkins J."/>
            <person name="Plott C."/>
            <person name="Lovell J."/>
            <person name="Lin Y.-M."/>
            <person name="Vaughn R."/>
            <person name="Liu B."/>
            <person name="Li W."/>
            <person name="Simpson S."/>
            <person name="Scheffler B."/>
            <person name="Saski C."/>
            <person name="Grover C."/>
            <person name="Hu G."/>
            <person name="Conover J."/>
            <person name="Carlson J."/>
            <person name="Shu S."/>
            <person name="Boston L."/>
            <person name="Williams M."/>
            <person name="Peterson D."/>
            <person name="Mcgee K."/>
            <person name="Jones D."/>
            <person name="Wendel J."/>
            <person name="Stelly D."/>
            <person name="Grimwood J."/>
            <person name="Schmutz J."/>
        </authorList>
    </citation>
    <scope>NUCLEOTIDE SEQUENCE [LARGE SCALE GENOMIC DNA]</scope>
    <source>
        <strain evidence="1">1808015.09</strain>
    </source>
</reference>
<accession>A0A5D2FTB1</accession>
<name>A0A5D2FTB1_GOSDA</name>
<sequence>MANSMVSLDTLKAFWHSQVHDEENWARNMAPLVLMDALFRTENFVEE</sequence>
<dbReference type="GO" id="GO:0005742">
    <property type="term" value="C:mitochondrial outer membrane translocase complex"/>
    <property type="evidence" value="ECO:0007669"/>
    <property type="project" value="InterPro"/>
</dbReference>
<dbReference type="EMBL" id="CM017694">
    <property type="protein sequence ID" value="TYH09247.1"/>
    <property type="molecule type" value="Genomic_DNA"/>
</dbReference>
<organism evidence="1 2">
    <name type="scientific">Gossypium darwinii</name>
    <name type="common">Darwin's cotton</name>
    <name type="synonym">Gossypium barbadense var. darwinii</name>
    <dbReference type="NCBI Taxonomy" id="34276"/>
    <lineage>
        <taxon>Eukaryota</taxon>
        <taxon>Viridiplantae</taxon>
        <taxon>Streptophyta</taxon>
        <taxon>Embryophyta</taxon>
        <taxon>Tracheophyta</taxon>
        <taxon>Spermatophyta</taxon>
        <taxon>Magnoliopsida</taxon>
        <taxon>eudicotyledons</taxon>
        <taxon>Gunneridae</taxon>
        <taxon>Pentapetalae</taxon>
        <taxon>rosids</taxon>
        <taxon>malvids</taxon>
        <taxon>Malvales</taxon>
        <taxon>Malvaceae</taxon>
        <taxon>Malvoideae</taxon>
        <taxon>Gossypium</taxon>
    </lineage>
</organism>
<dbReference type="PANTHER" id="PTHR37251">
    <property type="entry name" value="MITOCHONDRIAL IMPORT RECEPTOR SUBUNIT TOM5 HOMOLOG"/>
    <property type="match status" value="1"/>
</dbReference>
<dbReference type="InterPro" id="IPR034553">
    <property type="entry name" value="TOM5_viridi"/>
</dbReference>
<gene>
    <name evidence="1" type="ORF">ES288_A07G079700v1</name>
</gene>
<keyword evidence="2" id="KW-1185">Reference proteome</keyword>
<evidence type="ECO:0000313" key="1">
    <source>
        <dbReference type="EMBL" id="TYH09247.1"/>
    </source>
</evidence>
<proteinExistence type="predicted"/>
<protein>
    <submittedName>
        <fullName evidence="1">Uncharacterized protein</fullName>
    </submittedName>
</protein>
<dbReference type="AlphaFoldDB" id="A0A5D2FTB1"/>
<dbReference type="Proteomes" id="UP000323506">
    <property type="component" value="Chromosome A07"/>
</dbReference>
<dbReference type="PANTHER" id="PTHR37251:SF1">
    <property type="entry name" value="MITOCHONDRIAL IMPORT RECEPTOR SUBUNIT TOM5 HOMOLOG"/>
    <property type="match status" value="1"/>
</dbReference>